<reference evidence="1 2" key="1">
    <citation type="journal article" date="2016" name="Nat. Commun.">
        <title>Thousands of microbial genomes shed light on interconnected biogeochemical processes in an aquifer system.</title>
        <authorList>
            <person name="Anantharaman K."/>
            <person name="Brown C.T."/>
            <person name="Hug L.A."/>
            <person name="Sharon I."/>
            <person name="Castelle C.J."/>
            <person name="Probst A.J."/>
            <person name="Thomas B.C."/>
            <person name="Singh A."/>
            <person name="Wilkins M.J."/>
            <person name="Karaoz U."/>
            <person name="Brodie E.L."/>
            <person name="Williams K.H."/>
            <person name="Hubbard S.S."/>
            <person name="Banfield J.F."/>
        </authorList>
    </citation>
    <scope>NUCLEOTIDE SEQUENCE [LARGE SCALE GENOMIC DNA]</scope>
</reference>
<protein>
    <recommendedName>
        <fullName evidence="3">Lipocalin-like domain-containing protein</fullName>
    </recommendedName>
</protein>
<dbReference type="AlphaFoldDB" id="A0A1F6EGF6"/>
<evidence type="ECO:0000313" key="1">
    <source>
        <dbReference type="EMBL" id="OGG72724.1"/>
    </source>
</evidence>
<accession>A0A1F6EGF6</accession>
<evidence type="ECO:0008006" key="3">
    <source>
        <dbReference type="Google" id="ProtNLM"/>
    </source>
</evidence>
<organism evidence="1 2">
    <name type="scientific">Candidatus Kaiserbacteria bacterium RIFCSPLOWO2_01_FULL_53_17</name>
    <dbReference type="NCBI Taxonomy" id="1798511"/>
    <lineage>
        <taxon>Bacteria</taxon>
        <taxon>Candidatus Kaiseribacteriota</taxon>
    </lineage>
</organism>
<gene>
    <name evidence="1" type="ORF">A3A38_03625</name>
</gene>
<proteinExistence type="predicted"/>
<dbReference type="Proteomes" id="UP000177306">
    <property type="component" value="Unassembled WGS sequence"/>
</dbReference>
<evidence type="ECO:0000313" key="2">
    <source>
        <dbReference type="Proteomes" id="UP000177306"/>
    </source>
</evidence>
<name>A0A1F6EGF6_9BACT</name>
<sequence>MRTFIVLLIGFLVGALGGYFVGYDHGFEGAVVQLSPTETPGDEAGDAAETMRNLIGVWQGVQDTKFTRTFRNDGSVIDDYEGSSPDSEGLWMVFTKEIPDGSYIDTLQPGAVYLSMAMSESERLYFQVTRIDATTLELVFLKGGGVLSFQRIQ</sequence>
<dbReference type="EMBL" id="MFLY01000034">
    <property type="protein sequence ID" value="OGG72724.1"/>
    <property type="molecule type" value="Genomic_DNA"/>
</dbReference>
<comment type="caution">
    <text evidence="1">The sequence shown here is derived from an EMBL/GenBank/DDBJ whole genome shotgun (WGS) entry which is preliminary data.</text>
</comment>